<dbReference type="PANTHER" id="PTHR10091">
    <property type="entry name" value="ALDOSE-1-EPIMERASE"/>
    <property type="match status" value="1"/>
</dbReference>
<name>A0A9P0ZA39_CUSEU</name>
<dbReference type="NCBIfam" id="NF008277">
    <property type="entry name" value="PRK11055.1"/>
    <property type="match status" value="1"/>
</dbReference>
<dbReference type="PIRSF" id="PIRSF005096">
    <property type="entry name" value="GALM"/>
    <property type="match status" value="1"/>
</dbReference>
<evidence type="ECO:0000256" key="2">
    <source>
        <dbReference type="ARBA" id="ARBA00006206"/>
    </source>
</evidence>
<dbReference type="EMBL" id="CAMAPE010000029">
    <property type="protein sequence ID" value="CAH9092542.1"/>
    <property type="molecule type" value="Genomic_DNA"/>
</dbReference>
<evidence type="ECO:0000256" key="6">
    <source>
        <dbReference type="PIRSR" id="PIRSR005096-1"/>
    </source>
</evidence>
<feature type="active site" description="Proton acceptor" evidence="6">
    <location>
        <position position="329"/>
    </location>
</feature>
<evidence type="ECO:0000256" key="1">
    <source>
        <dbReference type="ARBA" id="ARBA00005028"/>
    </source>
</evidence>
<dbReference type="GO" id="GO:0033499">
    <property type="term" value="P:galactose catabolic process via UDP-galactose, Leloir pathway"/>
    <property type="evidence" value="ECO:0007669"/>
    <property type="project" value="TreeGrafter"/>
</dbReference>
<dbReference type="Gene3D" id="2.70.98.10">
    <property type="match status" value="1"/>
</dbReference>
<dbReference type="InterPro" id="IPR015443">
    <property type="entry name" value="Aldose_1-epimerase"/>
</dbReference>
<dbReference type="GO" id="GO:0004034">
    <property type="term" value="F:aldose 1-epimerase activity"/>
    <property type="evidence" value="ECO:0007669"/>
    <property type="project" value="UniProtKB-EC"/>
</dbReference>
<dbReference type="Pfam" id="PF01263">
    <property type="entry name" value="Aldose_epim"/>
    <property type="match status" value="1"/>
</dbReference>
<dbReference type="GO" id="GO:0006006">
    <property type="term" value="P:glucose metabolic process"/>
    <property type="evidence" value="ECO:0007669"/>
    <property type="project" value="TreeGrafter"/>
</dbReference>
<dbReference type="EC" id="5.1.3.3" evidence="5"/>
<accession>A0A9P0ZA39</accession>
<dbReference type="GO" id="GO:0030246">
    <property type="term" value="F:carbohydrate binding"/>
    <property type="evidence" value="ECO:0007669"/>
    <property type="project" value="InterPro"/>
</dbReference>
<keyword evidence="11" id="KW-1185">Reference proteome</keyword>
<dbReference type="PANTHER" id="PTHR10091:SF3">
    <property type="entry name" value="ALDOSE 1-EPIMERASE"/>
    <property type="match status" value="1"/>
</dbReference>
<evidence type="ECO:0000313" key="10">
    <source>
        <dbReference type="EMBL" id="CAH9092542.1"/>
    </source>
</evidence>
<keyword evidence="4 5" id="KW-0119">Carbohydrate metabolism</keyword>
<evidence type="ECO:0000256" key="9">
    <source>
        <dbReference type="SAM" id="SignalP"/>
    </source>
</evidence>
<comment type="similarity">
    <text evidence="2 5">Belongs to the aldose epimerase family.</text>
</comment>
<gene>
    <name evidence="10" type="ORF">CEURO_LOCUS11992</name>
</gene>
<feature type="active site" description="Proton donor" evidence="6">
    <location>
        <position position="195"/>
    </location>
</feature>
<reference evidence="10" key="1">
    <citation type="submission" date="2022-07" db="EMBL/GenBank/DDBJ databases">
        <authorList>
            <person name="Macas J."/>
            <person name="Novak P."/>
            <person name="Neumann P."/>
        </authorList>
    </citation>
    <scope>NUCLEOTIDE SEQUENCE</scope>
</reference>
<organism evidence="10 11">
    <name type="scientific">Cuscuta europaea</name>
    <name type="common">European dodder</name>
    <dbReference type="NCBI Taxonomy" id="41803"/>
    <lineage>
        <taxon>Eukaryota</taxon>
        <taxon>Viridiplantae</taxon>
        <taxon>Streptophyta</taxon>
        <taxon>Embryophyta</taxon>
        <taxon>Tracheophyta</taxon>
        <taxon>Spermatophyta</taxon>
        <taxon>Magnoliopsida</taxon>
        <taxon>eudicotyledons</taxon>
        <taxon>Gunneridae</taxon>
        <taxon>Pentapetalae</taxon>
        <taxon>asterids</taxon>
        <taxon>lamiids</taxon>
        <taxon>Solanales</taxon>
        <taxon>Convolvulaceae</taxon>
        <taxon>Cuscuteae</taxon>
        <taxon>Cuscuta</taxon>
        <taxon>Cuscuta subgen. Cuscuta</taxon>
    </lineage>
</organism>
<dbReference type="OrthoDB" id="274691at2759"/>
<evidence type="ECO:0000256" key="7">
    <source>
        <dbReference type="PIRSR" id="PIRSR005096-2"/>
    </source>
</evidence>
<comment type="catalytic activity">
    <reaction evidence="5">
        <text>alpha-D-glucose = beta-D-glucose</text>
        <dbReference type="Rhea" id="RHEA:10264"/>
        <dbReference type="ChEBI" id="CHEBI:15903"/>
        <dbReference type="ChEBI" id="CHEBI:17925"/>
        <dbReference type="EC" id="5.1.3.3"/>
    </reaction>
</comment>
<feature type="signal peptide" evidence="9">
    <location>
        <begin position="1"/>
        <end position="28"/>
    </location>
</feature>
<dbReference type="CDD" id="cd09019">
    <property type="entry name" value="galactose_mutarotase_like"/>
    <property type="match status" value="1"/>
</dbReference>
<feature type="binding site" evidence="8">
    <location>
        <begin position="95"/>
        <end position="96"/>
    </location>
    <ligand>
        <name>beta-D-galactose</name>
        <dbReference type="ChEBI" id="CHEBI:27667"/>
    </ligand>
</feature>
<evidence type="ECO:0000256" key="8">
    <source>
        <dbReference type="PIRSR" id="PIRSR005096-3"/>
    </source>
</evidence>
<feature type="binding site" evidence="8">
    <location>
        <begin position="195"/>
        <end position="197"/>
    </location>
    <ligand>
        <name>beta-D-galactose</name>
        <dbReference type="ChEBI" id="CHEBI:27667"/>
    </ligand>
</feature>
<feature type="binding site" evidence="7">
    <location>
        <position position="261"/>
    </location>
    <ligand>
        <name>beta-D-galactose</name>
        <dbReference type="ChEBI" id="CHEBI:27667"/>
    </ligand>
</feature>
<dbReference type="InterPro" id="IPR011013">
    <property type="entry name" value="Gal_mutarotase_sf_dom"/>
</dbReference>
<evidence type="ECO:0000256" key="5">
    <source>
        <dbReference type="PIRNR" id="PIRNR005096"/>
    </source>
</evidence>
<evidence type="ECO:0000256" key="4">
    <source>
        <dbReference type="ARBA" id="ARBA00023277"/>
    </source>
</evidence>
<evidence type="ECO:0000313" key="11">
    <source>
        <dbReference type="Proteomes" id="UP001152484"/>
    </source>
</evidence>
<dbReference type="AlphaFoldDB" id="A0A9P0ZA39"/>
<keyword evidence="3 5" id="KW-0413">Isomerase</keyword>
<dbReference type="InterPro" id="IPR014718">
    <property type="entry name" value="GH-type_carb-bd"/>
</dbReference>
<comment type="caution">
    <text evidence="10">The sequence shown here is derived from an EMBL/GenBank/DDBJ whole genome shotgun (WGS) entry which is preliminary data.</text>
</comment>
<dbReference type="InterPro" id="IPR008183">
    <property type="entry name" value="Aldose_1/G6P_1-epimerase"/>
</dbReference>
<evidence type="ECO:0000256" key="3">
    <source>
        <dbReference type="ARBA" id="ARBA00023235"/>
    </source>
</evidence>
<comment type="pathway">
    <text evidence="1 5">Carbohydrate metabolism; hexose metabolism.</text>
</comment>
<proteinExistence type="inferred from homology"/>
<feature type="chain" id="PRO_5040466517" description="Aldose 1-epimerase" evidence="9">
    <location>
        <begin position="29"/>
        <end position="374"/>
    </location>
</feature>
<dbReference type="SUPFAM" id="SSF74650">
    <property type="entry name" value="Galactose mutarotase-like"/>
    <property type="match status" value="1"/>
</dbReference>
<sequence>MAKAAASSSSSLLSVISVIVVLVKLCGGSSSGVGIYELKNGEMSVNITNYGATLLSLVLPDRHGKLQDVLLGFDSLDGYKNDTTYFGGLVGRVANRIGGARFNLNGVEYKLPANDNGRNTLHGGSIGFSDVIWTVEEYIQNRHLLLSYKSPDGEQGFPGDVNVSVKYMLLGKNKLGIRMKAKAVNKATPVNLASHSYWNLAGHTSGDILSHTIQIFGSSITPVNDDLIPTGAIQPVKGTPYDFLRPREIGNELSRLPGGYDINYVLDGAKGISPRHLHRVAVVEERKSGRKMELWTNKPGVQFYTSNMLNDTAGKDGFVYRKYAGLCLETQGFPDSVNHPNFPSQVLNPGETYDHVMVYRFTAHPTSYGRKGAF</sequence>
<dbReference type="Proteomes" id="UP001152484">
    <property type="component" value="Unassembled WGS sequence"/>
</dbReference>
<protein>
    <recommendedName>
        <fullName evidence="5">Aldose 1-epimerase</fullName>
        <ecNumber evidence="5">5.1.3.3</ecNumber>
    </recommendedName>
</protein>
<dbReference type="InterPro" id="IPR047215">
    <property type="entry name" value="Galactose_mutarotase-like"/>
</dbReference>
<keyword evidence="9" id="KW-0732">Signal</keyword>